<feature type="domain" description="AB hydrolase-1" evidence="1">
    <location>
        <begin position="37"/>
        <end position="288"/>
    </location>
</feature>
<dbReference type="PANTHER" id="PTHR46438">
    <property type="entry name" value="ALPHA/BETA-HYDROLASES SUPERFAMILY PROTEIN"/>
    <property type="match status" value="1"/>
</dbReference>
<protein>
    <submittedName>
        <fullName evidence="2">Alpha/beta hydrolase</fullName>
    </submittedName>
</protein>
<dbReference type="RefSeq" id="WP_190418338.1">
    <property type="nucleotide sequence ID" value="NZ_JAMPKK010000009.1"/>
</dbReference>
<dbReference type="GO" id="GO:0016787">
    <property type="term" value="F:hydrolase activity"/>
    <property type="evidence" value="ECO:0007669"/>
    <property type="project" value="UniProtKB-KW"/>
</dbReference>
<evidence type="ECO:0000313" key="2">
    <source>
        <dbReference type="EMBL" id="MEP0864032.1"/>
    </source>
</evidence>
<accession>A0ABV0JKR3</accession>
<evidence type="ECO:0000259" key="1">
    <source>
        <dbReference type="Pfam" id="PF00561"/>
    </source>
</evidence>
<dbReference type="Proteomes" id="UP001442494">
    <property type="component" value="Unassembled WGS sequence"/>
</dbReference>
<proteinExistence type="predicted"/>
<keyword evidence="2" id="KW-0378">Hydrolase</keyword>
<dbReference type="SUPFAM" id="SSF53474">
    <property type="entry name" value="alpha/beta-Hydrolases"/>
    <property type="match status" value="1"/>
</dbReference>
<evidence type="ECO:0000313" key="3">
    <source>
        <dbReference type="Proteomes" id="UP001442494"/>
    </source>
</evidence>
<sequence>MKDWWRATFPQGRQTVTITDANGHPVKIAYGEKGTGKPLFLVHGVASWSYNWRYLVDTLAQHFRVICFDAKGHGFSEKPLHPETLGHQAVELERIMRRLCDQPAVVVAQSLGALVTLATAQNNPELFSELVVINVPIFLKKLPFWGMQLLADLPLDLVRIADDMRLTKLFAPLMRQIVAVGRREVVSDPAQITAEEVYWITYPYIEFPNALTKTAEDLQHAAREIQFLVKNQPNLIRNVQDKLSAIATPTLILWGAQDQWFPFQDGEKLHAHLPSSKFQLIPNCGHDAAANCPDEIYSAILEFCRTSPPISLGTSKEGV</sequence>
<dbReference type="InterPro" id="IPR029058">
    <property type="entry name" value="AB_hydrolase_fold"/>
</dbReference>
<dbReference type="EMBL" id="JAMPKK010000009">
    <property type="protein sequence ID" value="MEP0864032.1"/>
    <property type="molecule type" value="Genomic_DNA"/>
</dbReference>
<reference evidence="2 3" key="1">
    <citation type="submission" date="2022-04" db="EMBL/GenBank/DDBJ databases">
        <title>Positive selection, recombination, and allopatry shape intraspecific diversity of widespread and dominant cyanobacteria.</title>
        <authorList>
            <person name="Wei J."/>
            <person name="Shu W."/>
            <person name="Hu C."/>
        </authorList>
    </citation>
    <scope>NUCLEOTIDE SEQUENCE [LARGE SCALE GENOMIC DNA]</scope>
    <source>
        <strain evidence="2 3">GB2-A5</strain>
    </source>
</reference>
<organism evidence="2 3">
    <name type="scientific">Funiculus sociatus GB2-A5</name>
    <dbReference type="NCBI Taxonomy" id="2933946"/>
    <lineage>
        <taxon>Bacteria</taxon>
        <taxon>Bacillati</taxon>
        <taxon>Cyanobacteriota</taxon>
        <taxon>Cyanophyceae</taxon>
        <taxon>Coleofasciculales</taxon>
        <taxon>Coleofasciculaceae</taxon>
        <taxon>Funiculus</taxon>
    </lineage>
</organism>
<keyword evidence="3" id="KW-1185">Reference proteome</keyword>
<gene>
    <name evidence="2" type="ORF">NDI37_06090</name>
</gene>
<dbReference type="PANTHER" id="PTHR46438:SF11">
    <property type="entry name" value="LIPASE-RELATED"/>
    <property type="match status" value="1"/>
</dbReference>
<name>A0ABV0JKR3_9CYAN</name>
<comment type="caution">
    <text evidence="2">The sequence shown here is derived from an EMBL/GenBank/DDBJ whole genome shotgun (WGS) entry which is preliminary data.</text>
</comment>
<dbReference type="InterPro" id="IPR000073">
    <property type="entry name" value="AB_hydrolase_1"/>
</dbReference>
<dbReference type="Gene3D" id="3.40.50.1820">
    <property type="entry name" value="alpha/beta hydrolase"/>
    <property type="match status" value="1"/>
</dbReference>
<dbReference type="Pfam" id="PF00561">
    <property type="entry name" value="Abhydrolase_1"/>
    <property type="match status" value="1"/>
</dbReference>